<gene>
    <name evidence="2" type="ORF">Tco_0801802</name>
</gene>
<comment type="caution">
    <text evidence="2">The sequence shown here is derived from an EMBL/GenBank/DDBJ whole genome shotgun (WGS) entry which is preliminary data.</text>
</comment>
<dbReference type="Proteomes" id="UP001151760">
    <property type="component" value="Unassembled WGS sequence"/>
</dbReference>
<keyword evidence="3" id="KW-1185">Reference proteome</keyword>
<protein>
    <submittedName>
        <fullName evidence="2">Uncharacterized protein</fullName>
    </submittedName>
</protein>
<sequence length="77" mass="8267">MSKSPLTLQNSSKLTVLVGTHLDCFSVDELDAMVLQLGSAPKKLTCRRTSQVWSHHQNSKEAGVSKDTSGPESLAPS</sequence>
<accession>A0ABQ4ZX01</accession>
<evidence type="ECO:0000313" key="3">
    <source>
        <dbReference type="Proteomes" id="UP001151760"/>
    </source>
</evidence>
<reference evidence="2" key="1">
    <citation type="journal article" date="2022" name="Int. J. Mol. Sci.">
        <title>Draft Genome of Tanacetum Coccineum: Genomic Comparison of Closely Related Tanacetum-Family Plants.</title>
        <authorList>
            <person name="Yamashiro T."/>
            <person name="Shiraishi A."/>
            <person name="Nakayama K."/>
            <person name="Satake H."/>
        </authorList>
    </citation>
    <scope>NUCLEOTIDE SEQUENCE</scope>
</reference>
<feature type="region of interest" description="Disordered" evidence="1">
    <location>
        <begin position="52"/>
        <end position="77"/>
    </location>
</feature>
<evidence type="ECO:0000256" key="1">
    <source>
        <dbReference type="SAM" id="MobiDB-lite"/>
    </source>
</evidence>
<reference evidence="2" key="2">
    <citation type="submission" date="2022-01" db="EMBL/GenBank/DDBJ databases">
        <authorList>
            <person name="Yamashiro T."/>
            <person name="Shiraishi A."/>
            <person name="Satake H."/>
            <person name="Nakayama K."/>
        </authorList>
    </citation>
    <scope>NUCLEOTIDE SEQUENCE</scope>
</reference>
<organism evidence="2 3">
    <name type="scientific">Tanacetum coccineum</name>
    <dbReference type="NCBI Taxonomy" id="301880"/>
    <lineage>
        <taxon>Eukaryota</taxon>
        <taxon>Viridiplantae</taxon>
        <taxon>Streptophyta</taxon>
        <taxon>Embryophyta</taxon>
        <taxon>Tracheophyta</taxon>
        <taxon>Spermatophyta</taxon>
        <taxon>Magnoliopsida</taxon>
        <taxon>eudicotyledons</taxon>
        <taxon>Gunneridae</taxon>
        <taxon>Pentapetalae</taxon>
        <taxon>asterids</taxon>
        <taxon>campanulids</taxon>
        <taxon>Asterales</taxon>
        <taxon>Asteraceae</taxon>
        <taxon>Asteroideae</taxon>
        <taxon>Anthemideae</taxon>
        <taxon>Anthemidinae</taxon>
        <taxon>Tanacetum</taxon>
    </lineage>
</organism>
<name>A0ABQ4ZX01_9ASTR</name>
<proteinExistence type="predicted"/>
<feature type="compositionally biased region" description="Polar residues" evidence="1">
    <location>
        <begin position="66"/>
        <end position="77"/>
    </location>
</feature>
<evidence type="ECO:0000313" key="2">
    <source>
        <dbReference type="EMBL" id="GJS94834.1"/>
    </source>
</evidence>
<dbReference type="EMBL" id="BQNB010011762">
    <property type="protein sequence ID" value="GJS94834.1"/>
    <property type="molecule type" value="Genomic_DNA"/>
</dbReference>